<dbReference type="GO" id="GO:0006508">
    <property type="term" value="P:proteolysis"/>
    <property type="evidence" value="ECO:0007669"/>
    <property type="project" value="UniProtKB-KW"/>
</dbReference>
<reference evidence="8 9" key="1">
    <citation type="submission" date="2014-10" db="EMBL/GenBank/DDBJ databases">
        <authorList>
            <person name="Msani S."/>
            <person name="Brouckaert M.-A."/>
            <person name="Jacobs C."/>
            <person name="Mafu P."/>
            <person name="Moti D."/>
            <person name="Naeem M."/>
            <person name="Ntuli T."/>
            <person name="Mngomezulu K."/>
            <person name="Larsen M.H."/>
            <person name="Rubin E.J."/>
            <person name="Russell D.A."/>
            <person name="Guerrero C.A."/>
            <person name="Bowman C.A."/>
            <person name="Jacobs-Sera D."/>
            <person name="Hendrix R.W."/>
            <person name="Hatfull G.F."/>
        </authorList>
    </citation>
    <scope>NUCLEOTIDE SEQUENCE [LARGE SCALE GENOMIC DNA]</scope>
</reference>
<feature type="compositionally biased region" description="Acidic residues" evidence="6">
    <location>
        <begin position="254"/>
        <end position="265"/>
    </location>
</feature>
<keyword evidence="2 8" id="KW-0645">Protease</keyword>
<name>A0A0A7S277_9CAUD</name>
<keyword evidence="9" id="KW-1185">Reference proteome</keyword>
<feature type="region of interest" description="Disordered" evidence="6">
    <location>
        <begin position="245"/>
        <end position="306"/>
    </location>
</feature>
<dbReference type="OrthoDB" id="5893at10239"/>
<organism evidence="8 9">
    <name type="scientific">Mycobacterium phage Sbash</name>
    <dbReference type="NCBI Taxonomy" id="1567475"/>
    <lineage>
        <taxon>Viruses</taxon>
        <taxon>Duplodnaviria</taxon>
        <taxon>Heunggongvirae</taxon>
        <taxon>Uroviricota</taxon>
        <taxon>Caudoviricetes</taxon>
        <taxon>Chenonavirus</taxon>
        <taxon>Chenonavirus sbash</taxon>
    </lineage>
</organism>
<dbReference type="EMBL" id="KP027201">
    <property type="protein sequence ID" value="AJA43306.1"/>
    <property type="molecule type" value="Genomic_DNA"/>
</dbReference>
<evidence type="ECO:0000313" key="9">
    <source>
        <dbReference type="Proteomes" id="UP000031075"/>
    </source>
</evidence>
<evidence type="ECO:0000256" key="3">
    <source>
        <dbReference type="ARBA" id="ARBA00022801"/>
    </source>
</evidence>
<keyword evidence="1" id="KW-1188">Viral release from host cell</keyword>
<evidence type="ECO:0000259" key="7">
    <source>
        <dbReference type="Pfam" id="PF04586"/>
    </source>
</evidence>
<evidence type="ECO:0000256" key="6">
    <source>
        <dbReference type="SAM" id="MobiDB-lite"/>
    </source>
</evidence>
<feature type="domain" description="Prohead serine protease" evidence="7">
    <location>
        <begin position="37"/>
        <end position="218"/>
    </location>
</feature>
<evidence type="ECO:0000256" key="1">
    <source>
        <dbReference type="ARBA" id="ARBA00022612"/>
    </source>
</evidence>
<evidence type="ECO:0000256" key="5">
    <source>
        <dbReference type="ARBA" id="ARBA00023045"/>
    </source>
</evidence>
<dbReference type="Pfam" id="PF04586">
    <property type="entry name" value="Peptidase_S78"/>
    <property type="match status" value="1"/>
</dbReference>
<keyword evidence="5" id="KW-1273">Viral capsid maturation</keyword>
<dbReference type="GeneID" id="23679420"/>
<dbReference type="GO" id="GO:0046797">
    <property type="term" value="P:viral procapsid maturation"/>
    <property type="evidence" value="ECO:0007669"/>
    <property type="project" value="UniProtKB-KW"/>
</dbReference>
<sequence>MEVRMTTATKRAARPPLESVRQAPFTLRDADDDGEPNDGLTLDGYGAVFNRLTVIDSYEGKFREKIAPGAMKRSFRESPPKVQFDHGRHPMIGSIPIASLRSIAEEVDPVLAPEGGAHVIARVYDNWLMAPVRDAIAGKSIDGMSFRFSVVREQWETPDGKIIRDEQQLMEELRRTWYEDVPEEELLVRTLKELKVPEIGPVTWPAYADTSVSMRSKVIDLGRLHDPEQRKLLAEAVFIADAVSQDDAAQRDASDDESDADEAEAPESPAVEHPAESDDAQRSTSSETSGPVGEHPSTPRRFSDMKLRLMNQRDRLLNLRAVGERP</sequence>
<accession>A0A0A7S277</accession>
<evidence type="ECO:0000256" key="2">
    <source>
        <dbReference type="ARBA" id="ARBA00022670"/>
    </source>
</evidence>
<dbReference type="Proteomes" id="UP000031075">
    <property type="component" value="Segment"/>
</dbReference>
<dbReference type="GO" id="GO:0008233">
    <property type="term" value="F:peptidase activity"/>
    <property type="evidence" value="ECO:0007669"/>
    <property type="project" value="UniProtKB-KW"/>
</dbReference>
<keyword evidence="3" id="KW-0378">Hydrolase</keyword>
<evidence type="ECO:0000313" key="8">
    <source>
        <dbReference type="EMBL" id="AJA43306.1"/>
    </source>
</evidence>
<dbReference type="KEGG" id="vg:23679420"/>
<gene>
    <name evidence="8" type="primary">5</name>
    <name evidence="8" type="ORF">PBI_SBASH_5</name>
</gene>
<protein>
    <submittedName>
        <fullName evidence="8">Capsid maturation protease</fullName>
    </submittedName>
</protein>
<proteinExistence type="predicted"/>
<dbReference type="RefSeq" id="YP_009124659.1">
    <property type="nucleotide sequence ID" value="NC_026589.1"/>
</dbReference>
<keyword evidence="4" id="KW-0118">Viral capsid assembly</keyword>
<feature type="region of interest" description="Disordered" evidence="6">
    <location>
        <begin position="1"/>
        <end position="38"/>
    </location>
</feature>
<dbReference type="InterPro" id="IPR054613">
    <property type="entry name" value="Peptidase_S78_dom"/>
</dbReference>
<evidence type="ECO:0000256" key="4">
    <source>
        <dbReference type="ARBA" id="ARBA00022950"/>
    </source>
</evidence>